<evidence type="ECO:0000313" key="6">
    <source>
        <dbReference type="Ensembl" id="ENSPMAP00000003818.1"/>
    </source>
</evidence>
<keyword evidence="2" id="KW-0802">TPR repeat</keyword>
<dbReference type="PANTHER" id="PTHR46512:SF1">
    <property type="entry name" value="PEPTIDYLPROLYL ISOMERASE"/>
    <property type="match status" value="1"/>
</dbReference>
<evidence type="ECO:0000256" key="4">
    <source>
        <dbReference type="SAM" id="MobiDB-lite"/>
    </source>
</evidence>
<protein>
    <recommendedName>
        <fullName evidence="3">peptidylprolyl isomerase</fullName>
        <ecNumber evidence="3">5.2.1.8</ecNumber>
    </recommendedName>
</protein>
<dbReference type="EC" id="5.2.1.8" evidence="3"/>
<dbReference type="GO" id="GO:0003755">
    <property type="term" value="F:peptidyl-prolyl cis-trans isomerase activity"/>
    <property type="evidence" value="ECO:0007669"/>
    <property type="project" value="UniProtKB-KW"/>
</dbReference>
<evidence type="ECO:0000256" key="1">
    <source>
        <dbReference type="ARBA" id="ARBA00022737"/>
    </source>
</evidence>
<dbReference type="GO" id="GO:0012505">
    <property type="term" value="C:endomembrane system"/>
    <property type="evidence" value="ECO:0007669"/>
    <property type="project" value="TreeGrafter"/>
</dbReference>
<feature type="region of interest" description="Disordered" evidence="4">
    <location>
        <begin position="1"/>
        <end position="34"/>
    </location>
</feature>
<dbReference type="GO" id="GO:0005829">
    <property type="term" value="C:cytosol"/>
    <property type="evidence" value="ECO:0007669"/>
    <property type="project" value="TreeGrafter"/>
</dbReference>
<evidence type="ECO:0000256" key="2">
    <source>
        <dbReference type="ARBA" id="ARBA00022803"/>
    </source>
</evidence>
<dbReference type="GeneTree" id="ENSGT00940000156705"/>
<dbReference type="HOGENOM" id="CLU_1708409_0_0_1"/>
<dbReference type="InterPro" id="IPR050754">
    <property type="entry name" value="FKBP4/5/8-like"/>
</dbReference>
<reference evidence="6" key="1">
    <citation type="submission" date="2025-08" db="UniProtKB">
        <authorList>
            <consortium name="Ensembl"/>
        </authorList>
    </citation>
    <scope>IDENTIFICATION</scope>
</reference>
<accession>S4RF36</accession>
<keyword evidence="3" id="KW-0697">Rotamase</keyword>
<feature type="compositionally biased region" description="Basic and acidic residues" evidence="4">
    <location>
        <begin position="1"/>
        <end position="12"/>
    </location>
</feature>
<feature type="domain" description="PPIase FKBP-type" evidence="5">
    <location>
        <begin position="90"/>
        <end position="154"/>
    </location>
</feature>
<dbReference type="InterPro" id="IPR001179">
    <property type="entry name" value="PPIase_FKBP_dom"/>
</dbReference>
<dbReference type="PROSITE" id="PS50059">
    <property type="entry name" value="FKBP_PPIASE"/>
    <property type="match status" value="1"/>
</dbReference>
<dbReference type="Ensembl" id="ENSPMAT00000003834.1">
    <property type="protein sequence ID" value="ENSPMAP00000003818.1"/>
    <property type="gene ID" value="ENSPMAG00000003509.1"/>
</dbReference>
<comment type="catalytic activity">
    <reaction evidence="3">
        <text>[protein]-peptidylproline (omega=180) = [protein]-peptidylproline (omega=0)</text>
        <dbReference type="Rhea" id="RHEA:16237"/>
        <dbReference type="Rhea" id="RHEA-COMP:10747"/>
        <dbReference type="Rhea" id="RHEA-COMP:10748"/>
        <dbReference type="ChEBI" id="CHEBI:83833"/>
        <dbReference type="ChEBI" id="CHEBI:83834"/>
        <dbReference type="EC" id="5.2.1.8"/>
    </reaction>
</comment>
<dbReference type="Gene3D" id="3.10.50.40">
    <property type="match status" value="1"/>
</dbReference>
<organism evidence="6">
    <name type="scientific">Petromyzon marinus</name>
    <name type="common">Sea lamprey</name>
    <dbReference type="NCBI Taxonomy" id="7757"/>
    <lineage>
        <taxon>Eukaryota</taxon>
        <taxon>Metazoa</taxon>
        <taxon>Chordata</taxon>
        <taxon>Craniata</taxon>
        <taxon>Vertebrata</taxon>
        <taxon>Cyclostomata</taxon>
        <taxon>Hyperoartia</taxon>
        <taxon>Petromyzontiformes</taxon>
        <taxon>Petromyzontidae</taxon>
        <taxon>Petromyzon</taxon>
    </lineage>
</organism>
<reference evidence="6" key="2">
    <citation type="submission" date="2025-09" db="UniProtKB">
        <authorList>
            <consortium name="Ensembl"/>
        </authorList>
    </citation>
    <scope>IDENTIFICATION</scope>
</reference>
<dbReference type="SUPFAM" id="SSF54534">
    <property type="entry name" value="FKBP-like"/>
    <property type="match status" value="1"/>
</dbReference>
<dbReference type="GO" id="GO:0043066">
    <property type="term" value="P:negative regulation of apoptotic process"/>
    <property type="evidence" value="ECO:0007669"/>
    <property type="project" value="TreeGrafter"/>
</dbReference>
<dbReference type="GO" id="GO:0005740">
    <property type="term" value="C:mitochondrial envelope"/>
    <property type="evidence" value="ECO:0007669"/>
    <property type="project" value="TreeGrafter"/>
</dbReference>
<feature type="compositionally biased region" description="Acidic residues" evidence="4">
    <location>
        <begin position="13"/>
        <end position="22"/>
    </location>
</feature>
<dbReference type="PANTHER" id="PTHR46512">
    <property type="entry name" value="PEPTIDYLPROLYL ISOMERASE"/>
    <property type="match status" value="1"/>
</dbReference>
<sequence>EVVQPTDDRGVELDDDDDDDDTGMPPLEDTKPLASLQNEVPSWVCYVLLAQFHPPVPPITCVAVATAGNGLLKKKVLREGQGDESRPRRRQEVTMRVKSMLGDGTVVDEQEALRFTVGDGDVIQALDLCAELMALGEVAEITTDAKYAYGALGR</sequence>
<dbReference type="GO" id="GO:0044183">
    <property type="term" value="F:protein folding chaperone"/>
    <property type="evidence" value="ECO:0007669"/>
    <property type="project" value="TreeGrafter"/>
</dbReference>
<dbReference type="AlphaFoldDB" id="S4RF36"/>
<proteinExistence type="predicted"/>
<evidence type="ECO:0000259" key="5">
    <source>
        <dbReference type="PROSITE" id="PS50059"/>
    </source>
</evidence>
<dbReference type="GO" id="GO:0016020">
    <property type="term" value="C:membrane"/>
    <property type="evidence" value="ECO:0007669"/>
    <property type="project" value="TreeGrafter"/>
</dbReference>
<dbReference type="InterPro" id="IPR046357">
    <property type="entry name" value="PPIase_dom_sf"/>
</dbReference>
<name>S4RF36_PETMA</name>
<keyword evidence="1" id="KW-0677">Repeat</keyword>
<keyword evidence="3" id="KW-0413">Isomerase</keyword>
<dbReference type="STRING" id="7757.ENSPMAP00000003818"/>
<evidence type="ECO:0000256" key="3">
    <source>
        <dbReference type="PROSITE-ProRule" id="PRU00277"/>
    </source>
</evidence>
<dbReference type="Pfam" id="PF00254">
    <property type="entry name" value="FKBP_C"/>
    <property type="match status" value="1"/>
</dbReference>